<evidence type="ECO:0000256" key="3">
    <source>
        <dbReference type="ARBA" id="ARBA00005229"/>
    </source>
</evidence>
<feature type="compositionally biased region" description="Acidic residues" evidence="7">
    <location>
        <begin position="96"/>
        <end position="107"/>
    </location>
</feature>
<evidence type="ECO:0000256" key="4">
    <source>
        <dbReference type="ARBA" id="ARBA00017063"/>
    </source>
</evidence>
<dbReference type="GeneID" id="30146864"/>
<dbReference type="InterPro" id="IPR038744">
    <property type="entry name" value="Hri1_N"/>
</dbReference>
<dbReference type="Gene3D" id="2.40.128.310">
    <property type="entry name" value="Protein HRI1, C-terminal domain"/>
    <property type="match status" value="1"/>
</dbReference>
<dbReference type="InterPro" id="IPR043047">
    <property type="entry name" value="Hri1_N_sf"/>
</dbReference>
<dbReference type="Pfam" id="PF16815">
    <property type="entry name" value="HRI1"/>
    <property type="match status" value="1"/>
</dbReference>
<evidence type="ECO:0000256" key="7">
    <source>
        <dbReference type="SAM" id="MobiDB-lite"/>
    </source>
</evidence>
<evidence type="ECO:0000256" key="5">
    <source>
        <dbReference type="ARBA" id="ARBA00022490"/>
    </source>
</evidence>
<dbReference type="Gene3D" id="2.40.128.320">
    <property type="entry name" value="Protein HRI1, N-terminal domain"/>
    <property type="match status" value="1"/>
</dbReference>
<sequence length="255" mass="29094">MVFSTRISIKWSDNKPSENTSTVVMTSHKKGLFVDLRPFSPLSLAPNPDFPIDWAMTGREEDAGPSRTIFHHLVDSKTIFKQIEARRKGLPAPETNDQDLGEFSDNGDGDRKEVGKMFNDKSGIIEPYIEVWRSLDSCNTTPYNFGFIREVEKEKRTLFEVPEYCGVLQIAASEDTEWEGMIIRLGNWIQGLVYNKRPGLQQPLSAVRAWLDPQKDWQIVFRYGKDAHVMPLNFEGLEGDRSTVDGVCWTCVERS</sequence>
<comment type="subcellular location">
    <subcellularLocation>
        <location evidence="2">Cytoplasm</location>
    </subcellularLocation>
    <subcellularLocation>
        <location evidence="1">Nucleus</location>
    </subcellularLocation>
</comment>
<evidence type="ECO:0000256" key="1">
    <source>
        <dbReference type="ARBA" id="ARBA00004123"/>
    </source>
</evidence>
<comment type="similarity">
    <text evidence="3">Belongs to the HRI1 family.</text>
</comment>
<dbReference type="CDD" id="cd11693">
    <property type="entry name" value="HRI1_C_like"/>
    <property type="match status" value="1"/>
</dbReference>
<dbReference type="Proteomes" id="UP000094336">
    <property type="component" value="Unassembled WGS sequence"/>
</dbReference>
<dbReference type="OrthoDB" id="4045395at2759"/>
<dbReference type="RefSeq" id="XP_018984714.1">
    <property type="nucleotide sequence ID" value="XM_019129011.1"/>
</dbReference>
<dbReference type="EMBL" id="KV454432">
    <property type="protein sequence ID" value="ODQ79386.1"/>
    <property type="molecule type" value="Genomic_DNA"/>
</dbReference>
<keyword evidence="5" id="KW-0963">Cytoplasm</keyword>
<reference evidence="9" key="1">
    <citation type="submission" date="2016-05" db="EMBL/GenBank/DDBJ databases">
        <title>Comparative genomics of biotechnologically important yeasts.</title>
        <authorList>
            <consortium name="DOE Joint Genome Institute"/>
            <person name="Riley R."/>
            <person name="Haridas S."/>
            <person name="Wolfe K.H."/>
            <person name="Lopes M.R."/>
            <person name="Hittinger C.T."/>
            <person name="Goker M."/>
            <person name="Salamov A."/>
            <person name="Wisecaver J."/>
            <person name="Long T.M."/>
            <person name="Aerts A.L."/>
            <person name="Barry K."/>
            <person name="Choi C."/>
            <person name="Clum A."/>
            <person name="Coughlan A.Y."/>
            <person name="Deshpande S."/>
            <person name="Douglass A.P."/>
            <person name="Hanson S.J."/>
            <person name="Klenk H.-P."/>
            <person name="Labutti K."/>
            <person name="Lapidus A."/>
            <person name="Lindquist E."/>
            <person name="Lipzen A."/>
            <person name="Meier-Kolthoff J.P."/>
            <person name="Ohm R.A."/>
            <person name="Otillar R.P."/>
            <person name="Pangilinan J."/>
            <person name="Peng Y."/>
            <person name="Rokas A."/>
            <person name="Rosa C.A."/>
            <person name="Scheuner C."/>
            <person name="Sibirny A.A."/>
            <person name="Slot J.C."/>
            <person name="Stielow J.B."/>
            <person name="Sun H."/>
            <person name="Kurtzman C.P."/>
            <person name="Blackwell M."/>
            <person name="Grigoriev I.V."/>
            <person name="Jeffries T.W."/>
        </authorList>
    </citation>
    <scope>NUCLEOTIDE SEQUENCE [LARGE SCALE GENOMIC DNA]</scope>
    <source>
        <strain evidence="9">NRRL Y-12698</strain>
    </source>
</reference>
<feature type="region of interest" description="Disordered" evidence="7">
    <location>
        <begin position="88"/>
        <end position="113"/>
    </location>
</feature>
<dbReference type="InterPro" id="IPR031818">
    <property type="entry name" value="Hri1"/>
</dbReference>
<dbReference type="AlphaFoldDB" id="A0A1E3QNU8"/>
<dbReference type="GO" id="GO:0005634">
    <property type="term" value="C:nucleus"/>
    <property type="evidence" value="ECO:0007669"/>
    <property type="project" value="UniProtKB-SubCell"/>
</dbReference>
<dbReference type="GO" id="GO:0005737">
    <property type="term" value="C:cytoplasm"/>
    <property type="evidence" value="ECO:0007669"/>
    <property type="project" value="UniProtKB-SubCell"/>
</dbReference>
<dbReference type="CDD" id="cd11692">
    <property type="entry name" value="HRI1_N_like"/>
    <property type="match status" value="1"/>
</dbReference>
<evidence type="ECO:0000256" key="2">
    <source>
        <dbReference type="ARBA" id="ARBA00004496"/>
    </source>
</evidence>
<gene>
    <name evidence="8" type="ORF">BABINDRAFT_161789</name>
</gene>
<evidence type="ECO:0000256" key="6">
    <source>
        <dbReference type="ARBA" id="ARBA00023242"/>
    </source>
</evidence>
<accession>A0A1E3QNU8</accession>
<name>A0A1E3QNU8_9ASCO</name>
<evidence type="ECO:0000313" key="9">
    <source>
        <dbReference type="Proteomes" id="UP000094336"/>
    </source>
</evidence>
<dbReference type="STRING" id="984486.A0A1E3QNU8"/>
<proteinExistence type="inferred from homology"/>
<protein>
    <recommendedName>
        <fullName evidence="4">Protein HRI1</fullName>
    </recommendedName>
</protein>
<evidence type="ECO:0000313" key="8">
    <source>
        <dbReference type="EMBL" id="ODQ79386.1"/>
    </source>
</evidence>
<keyword evidence="6" id="KW-0539">Nucleus</keyword>
<keyword evidence="9" id="KW-1185">Reference proteome</keyword>
<organism evidence="8 9">
    <name type="scientific">Babjeviella inositovora NRRL Y-12698</name>
    <dbReference type="NCBI Taxonomy" id="984486"/>
    <lineage>
        <taxon>Eukaryota</taxon>
        <taxon>Fungi</taxon>
        <taxon>Dikarya</taxon>
        <taxon>Ascomycota</taxon>
        <taxon>Saccharomycotina</taxon>
        <taxon>Pichiomycetes</taxon>
        <taxon>Serinales incertae sedis</taxon>
        <taxon>Babjeviella</taxon>
    </lineage>
</organism>